<reference evidence="3 4" key="1">
    <citation type="submission" date="2017-10" db="EMBL/GenBank/DDBJ databases">
        <title>Comparative genomics in systemic dimorphic fungi from Ajellomycetaceae.</title>
        <authorList>
            <person name="Munoz J.F."/>
            <person name="Mcewen J.G."/>
            <person name="Clay O.K."/>
            <person name="Cuomo C.A."/>
        </authorList>
    </citation>
    <scope>NUCLEOTIDE SEQUENCE [LARGE SCALE GENOMIC DNA]</scope>
    <source>
        <strain evidence="3 4">UAMH7299</strain>
    </source>
</reference>
<organism evidence="3 4">
    <name type="scientific">Polytolypa hystricis (strain UAMH7299)</name>
    <dbReference type="NCBI Taxonomy" id="1447883"/>
    <lineage>
        <taxon>Eukaryota</taxon>
        <taxon>Fungi</taxon>
        <taxon>Dikarya</taxon>
        <taxon>Ascomycota</taxon>
        <taxon>Pezizomycotina</taxon>
        <taxon>Eurotiomycetes</taxon>
        <taxon>Eurotiomycetidae</taxon>
        <taxon>Onygenales</taxon>
        <taxon>Onygenales incertae sedis</taxon>
        <taxon>Polytolypa</taxon>
    </lineage>
</organism>
<dbReference type="Proteomes" id="UP000224634">
    <property type="component" value="Unassembled WGS sequence"/>
</dbReference>
<keyword evidence="2" id="KW-0812">Transmembrane</keyword>
<evidence type="ECO:0000313" key="4">
    <source>
        <dbReference type="Proteomes" id="UP000224634"/>
    </source>
</evidence>
<keyword evidence="2" id="KW-1133">Transmembrane helix</keyword>
<protein>
    <submittedName>
        <fullName evidence="3">Uncharacterized protein</fullName>
    </submittedName>
</protein>
<feature type="compositionally biased region" description="Polar residues" evidence="1">
    <location>
        <begin position="240"/>
        <end position="255"/>
    </location>
</feature>
<gene>
    <name evidence="3" type="ORF">AJ80_00129</name>
</gene>
<feature type="compositionally biased region" description="Basic and acidic residues" evidence="1">
    <location>
        <begin position="268"/>
        <end position="279"/>
    </location>
</feature>
<feature type="transmembrane region" description="Helical" evidence="2">
    <location>
        <begin position="22"/>
        <end position="45"/>
    </location>
</feature>
<feature type="compositionally biased region" description="Polar residues" evidence="1">
    <location>
        <begin position="217"/>
        <end position="231"/>
    </location>
</feature>
<evidence type="ECO:0000256" key="2">
    <source>
        <dbReference type="SAM" id="Phobius"/>
    </source>
</evidence>
<feature type="transmembrane region" description="Helical" evidence="2">
    <location>
        <begin position="123"/>
        <end position="142"/>
    </location>
</feature>
<dbReference type="EMBL" id="PDNA01000001">
    <property type="protein sequence ID" value="PGH28238.1"/>
    <property type="molecule type" value="Genomic_DNA"/>
</dbReference>
<feature type="transmembrane region" description="Helical" evidence="2">
    <location>
        <begin position="57"/>
        <end position="79"/>
    </location>
</feature>
<feature type="transmembrane region" description="Helical" evidence="2">
    <location>
        <begin position="91"/>
        <end position="111"/>
    </location>
</feature>
<name>A0A2B7Z532_POLH7</name>
<feature type="region of interest" description="Disordered" evidence="1">
    <location>
        <begin position="210"/>
        <end position="285"/>
    </location>
</feature>
<keyword evidence="2" id="KW-0472">Membrane</keyword>
<evidence type="ECO:0000256" key="1">
    <source>
        <dbReference type="SAM" id="MobiDB-lite"/>
    </source>
</evidence>
<proteinExistence type="predicted"/>
<dbReference type="STRING" id="1447883.A0A2B7Z532"/>
<comment type="caution">
    <text evidence="3">The sequence shown here is derived from an EMBL/GenBank/DDBJ whole genome shotgun (WGS) entry which is preliminary data.</text>
</comment>
<keyword evidence="4" id="KW-1185">Reference proteome</keyword>
<dbReference type="AlphaFoldDB" id="A0A2B7Z532"/>
<evidence type="ECO:0000313" key="3">
    <source>
        <dbReference type="EMBL" id="PGH28238.1"/>
    </source>
</evidence>
<dbReference type="OrthoDB" id="3254104at2759"/>
<accession>A0A2B7Z532</accession>
<sequence>MGSPRYSELGLTLGFADDHLPWYWKLLSSVSAWLLLAGFVIFPLAIDRHADLRGGPLALTVLAVILIALAYVISLLVCVRWRKTTLLLDAIYIPSFGSSLIGLFNVVLNIIVRDLQPLDTLSIIVITICSVSTAGFGLAALYNSHNVFFVPRRPGRPRKRRGEHEDLINDAELQRRQLLRLYLKNDSDRAPSPEVSQSTFRIDLPEGALDGDEEQHASSQQNQRHGITTPAQAHERPFQAASTTNNHPSRSSSPFAPSIRHHHSQSWSRREAREMRRSAVELGDL</sequence>